<evidence type="ECO:0000313" key="1">
    <source>
        <dbReference type="EMBL" id="KAH8029898.1"/>
    </source>
</evidence>
<protein>
    <submittedName>
        <fullName evidence="1">Uncharacterized protein</fullName>
    </submittedName>
</protein>
<gene>
    <name evidence="1" type="ORF">HPB51_005200</name>
</gene>
<keyword evidence="2" id="KW-1185">Reference proteome</keyword>
<dbReference type="AlphaFoldDB" id="A0A9J6E6M0"/>
<proteinExistence type="predicted"/>
<reference evidence="1" key="1">
    <citation type="journal article" date="2020" name="Cell">
        <title>Large-Scale Comparative Analyses of Tick Genomes Elucidate Their Genetic Diversity and Vector Capacities.</title>
        <authorList>
            <consortium name="Tick Genome and Microbiome Consortium (TIGMIC)"/>
            <person name="Jia N."/>
            <person name="Wang J."/>
            <person name="Shi W."/>
            <person name="Du L."/>
            <person name="Sun Y."/>
            <person name="Zhan W."/>
            <person name="Jiang J.F."/>
            <person name="Wang Q."/>
            <person name="Zhang B."/>
            <person name="Ji P."/>
            <person name="Bell-Sakyi L."/>
            <person name="Cui X.M."/>
            <person name="Yuan T.T."/>
            <person name="Jiang B.G."/>
            <person name="Yang W.F."/>
            <person name="Lam T.T."/>
            <person name="Chang Q.C."/>
            <person name="Ding S.J."/>
            <person name="Wang X.J."/>
            <person name="Zhu J.G."/>
            <person name="Ruan X.D."/>
            <person name="Zhao L."/>
            <person name="Wei J.T."/>
            <person name="Ye R.Z."/>
            <person name="Que T.C."/>
            <person name="Du C.H."/>
            <person name="Zhou Y.H."/>
            <person name="Cheng J.X."/>
            <person name="Dai P.F."/>
            <person name="Guo W.B."/>
            <person name="Han X.H."/>
            <person name="Huang E.J."/>
            <person name="Li L.F."/>
            <person name="Wei W."/>
            <person name="Gao Y.C."/>
            <person name="Liu J.Z."/>
            <person name="Shao H.Z."/>
            <person name="Wang X."/>
            <person name="Wang C.C."/>
            <person name="Yang T.C."/>
            <person name="Huo Q.B."/>
            <person name="Li W."/>
            <person name="Chen H.Y."/>
            <person name="Chen S.E."/>
            <person name="Zhou L.G."/>
            <person name="Ni X.B."/>
            <person name="Tian J.H."/>
            <person name="Sheng Y."/>
            <person name="Liu T."/>
            <person name="Pan Y.S."/>
            <person name="Xia L.Y."/>
            <person name="Li J."/>
            <person name="Zhao F."/>
            <person name="Cao W.C."/>
        </authorList>
    </citation>
    <scope>NUCLEOTIDE SEQUENCE</scope>
    <source>
        <strain evidence="1">Rmic-2018</strain>
    </source>
</reference>
<sequence>MAYCQGNRKHEGMPDCTEDATKRLSISRLSTSVASVKLPGPTWAAHCVGFGVQAVVFAEAALPKNCDQPPFQHKTLEVTATTTGTMLVRTFIYGRHVNISGIGSDVPLNCLSDVESVVQKFHETRVCAGGPSNDGYYDIHPESACVDPCGVWRHKRCLMFCDSGSCQACRRLNDTLRIHSSRKKKQTTRKNIRLLASLSKKARVDLMRKARIACYRSKVRILKSKKRSKWS</sequence>
<reference evidence="1" key="2">
    <citation type="submission" date="2021-09" db="EMBL/GenBank/DDBJ databases">
        <authorList>
            <person name="Jia N."/>
            <person name="Wang J."/>
            <person name="Shi W."/>
            <person name="Du L."/>
            <person name="Sun Y."/>
            <person name="Zhan W."/>
            <person name="Jiang J."/>
            <person name="Wang Q."/>
            <person name="Zhang B."/>
            <person name="Ji P."/>
            <person name="Sakyi L.B."/>
            <person name="Cui X."/>
            <person name="Yuan T."/>
            <person name="Jiang B."/>
            <person name="Yang W."/>
            <person name="Lam T.T.-Y."/>
            <person name="Chang Q."/>
            <person name="Ding S."/>
            <person name="Wang X."/>
            <person name="Zhu J."/>
            <person name="Ruan X."/>
            <person name="Zhao L."/>
            <person name="Wei J."/>
            <person name="Que T."/>
            <person name="Du C."/>
            <person name="Cheng J."/>
            <person name="Dai P."/>
            <person name="Han X."/>
            <person name="Huang E."/>
            <person name="Gao Y."/>
            <person name="Liu J."/>
            <person name="Shao H."/>
            <person name="Ye R."/>
            <person name="Li L."/>
            <person name="Wei W."/>
            <person name="Wang X."/>
            <person name="Wang C."/>
            <person name="Huo Q."/>
            <person name="Li W."/>
            <person name="Guo W."/>
            <person name="Chen H."/>
            <person name="Chen S."/>
            <person name="Zhou L."/>
            <person name="Zhou L."/>
            <person name="Ni X."/>
            <person name="Tian J."/>
            <person name="Zhou Y."/>
            <person name="Sheng Y."/>
            <person name="Liu T."/>
            <person name="Pan Y."/>
            <person name="Xia L."/>
            <person name="Li J."/>
            <person name="Zhao F."/>
            <person name="Cao W."/>
        </authorList>
    </citation>
    <scope>NUCLEOTIDE SEQUENCE</scope>
    <source>
        <strain evidence="1">Rmic-2018</strain>
        <tissue evidence="1">Larvae</tissue>
    </source>
</reference>
<comment type="caution">
    <text evidence="1">The sequence shown here is derived from an EMBL/GenBank/DDBJ whole genome shotgun (WGS) entry which is preliminary data.</text>
</comment>
<evidence type="ECO:0000313" key="2">
    <source>
        <dbReference type="Proteomes" id="UP000821866"/>
    </source>
</evidence>
<dbReference type="EMBL" id="JABSTU010000005">
    <property type="protein sequence ID" value="KAH8029898.1"/>
    <property type="molecule type" value="Genomic_DNA"/>
</dbReference>
<dbReference type="Proteomes" id="UP000821866">
    <property type="component" value="Chromosome 3"/>
</dbReference>
<organism evidence="1 2">
    <name type="scientific">Rhipicephalus microplus</name>
    <name type="common">Cattle tick</name>
    <name type="synonym">Boophilus microplus</name>
    <dbReference type="NCBI Taxonomy" id="6941"/>
    <lineage>
        <taxon>Eukaryota</taxon>
        <taxon>Metazoa</taxon>
        <taxon>Ecdysozoa</taxon>
        <taxon>Arthropoda</taxon>
        <taxon>Chelicerata</taxon>
        <taxon>Arachnida</taxon>
        <taxon>Acari</taxon>
        <taxon>Parasitiformes</taxon>
        <taxon>Ixodida</taxon>
        <taxon>Ixodoidea</taxon>
        <taxon>Ixodidae</taxon>
        <taxon>Rhipicephalinae</taxon>
        <taxon>Rhipicephalus</taxon>
        <taxon>Boophilus</taxon>
    </lineage>
</organism>
<name>A0A9J6E6M0_RHIMP</name>
<accession>A0A9J6E6M0</accession>